<dbReference type="OrthoDB" id="9803667at2"/>
<evidence type="ECO:0000256" key="5">
    <source>
        <dbReference type="ARBA" id="ARBA00022643"/>
    </source>
</evidence>
<dbReference type="InterPro" id="IPR023465">
    <property type="entry name" value="Riboflavin_kinase_dom_sf"/>
</dbReference>
<dbReference type="AlphaFoldDB" id="A0A259TXZ6"/>
<keyword evidence="11 15" id="KW-0067">ATP-binding</keyword>
<dbReference type="InterPro" id="IPR002606">
    <property type="entry name" value="Riboflavin_kinase_bac"/>
</dbReference>
<dbReference type="NCBIfam" id="NF004160">
    <property type="entry name" value="PRK05627.1-3"/>
    <property type="match status" value="1"/>
</dbReference>
<dbReference type="Gene3D" id="2.40.30.30">
    <property type="entry name" value="Riboflavin kinase-like"/>
    <property type="match status" value="1"/>
</dbReference>
<dbReference type="GO" id="GO:0003919">
    <property type="term" value="F:FMN adenylyltransferase activity"/>
    <property type="evidence" value="ECO:0007669"/>
    <property type="project" value="UniProtKB-UniRule"/>
</dbReference>
<dbReference type="CDD" id="cd02064">
    <property type="entry name" value="FAD_synthetase_N"/>
    <property type="match status" value="1"/>
</dbReference>
<dbReference type="InParanoid" id="A0A259TXZ6"/>
<dbReference type="PIRSF" id="PIRSF004491">
    <property type="entry name" value="FAD_Synth"/>
    <property type="match status" value="1"/>
</dbReference>
<evidence type="ECO:0000256" key="13">
    <source>
        <dbReference type="ARBA" id="ARBA00047880"/>
    </source>
</evidence>
<dbReference type="Proteomes" id="UP000216446">
    <property type="component" value="Unassembled WGS sequence"/>
</dbReference>
<dbReference type="FunCoup" id="A0A259TXZ6">
    <property type="interactions" value="395"/>
</dbReference>
<dbReference type="SMART" id="SM00904">
    <property type="entry name" value="Flavokinase"/>
    <property type="match status" value="1"/>
</dbReference>
<comment type="pathway">
    <text evidence="2 15">Cofactor biosynthesis; FAD biosynthesis; FAD from FMN: step 1/1.</text>
</comment>
<evidence type="ECO:0000256" key="4">
    <source>
        <dbReference type="ARBA" id="ARBA00022630"/>
    </source>
</evidence>
<comment type="similarity">
    <text evidence="15">Belongs to the ribF family.</text>
</comment>
<comment type="catalytic activity">
    <reaction evidence="13 15">
        <text>riboflavin + ATP = FMN + ADP + H(+)</text>
        <dbReference type="Rhea" id="RHEA:14357"/>
        <dbReference type="ChEBI" id="CHEBI:15378"/>
        <dbReference type="ChEBI" id="CHEBI:30616"/>
        <dbReference type="ChEBI" id="CHEBI:57986"/>
        <dbReference type="ChEBI" id="CHEBI:58210"/>
        <dbReference type="ChEBI" id="CHEBI:456216"/>
        <dbReference type="EC" id="2.7.1.26"/>
    </reaction>
</comment>
<dbReference type="UniPathway" id="UPA00277">
    <property type="reaction ID" value="UER00407"/>
</dbReference>
<evidence type="ECO:0000256" key="14">
    <source>
        <dbReference type="ARBA" id="ARBA00049494"/>
    </source>
</evidence>
<dbReference type="GO" id="GO:0009398">
    <property type="term" value="P:FMN biosynthetic process"/>
    <property type="evidence" value="ECO:0007669"/>
    <property type="project" value="UniProtKB-UniRule"/>
</dbReference>
<dbReference type="RefSeq" id="WP_094546956.1">
    <property type="nucleotide sequence ID" value="NZ_MQWB01000001.1"/>
</dbReference>
<keyword evidence="4 15" id="KW-0285">Flavoprotein</keyword>
<dbReference type="FunFam" id="3.40.50.620:FF:000021">
    <property type="entry name" value="Riboflavin biosynthesis protein"/>
    <property type="match status" value="1"/>
</dbReference>
<dbReference type="UniPathway" id="UPA00276">
    <property type="reaction ID" value="UER00406"/>
</dbReference>
<dbReference type="NCBIfam" id="TIGR00083">
    <property type="entry name" value="ribF"/>
    <property type="match status" value="1"/>
</dbReference>
<evidence type="ECO:0000256" key="7">
    <source>
        <dbReference type="ARBA" id="ARBA00022695"/>
    </source>
</evidence>
<evidence type="ECO:0000256" key="9">
    <source>
        <dbReference type="ARBA" id="ARBA00022777"/>
    </source>
</evidence>
<dbReference type="SUPFAM" id="SSF52374">
    <property type="entry name" value="Nucleotidylyl transferase"/>
    <property type="match status" value="1"/>
</dbReference>
<gene>
    <name evidence="17" type="ORF">BSZ36_05990</name>
</gene>
<protein>
    <recommendedName>
        <fullName evidence="15">Riboflavin biosynthesis protein</fullName>
    </recommendedName>
    <domain>
        <recommendedName>
            <fullName evidence="15">Riboflavin kinase</fullName>
            <ecNumber evidence="15">2.7.1.26</ecNumber>
        </recommendedName>
        <alternativeName>
            <fullName evidence="15">Flavokinase</fullName>
        </alternativeName>
    </domain>
    <domain>
        <recommendedName>
            <fullName evidence="15">FMN adenylyltransferase</fullName>
            <ecNumber evidence="15">2.7.7.2</ecNumber>
        </recommendedName>
        <alternativeName>
            <fullName evidence="15">FAD pyrophosphorylase</fullName>
        </alternativeName>
        <alternativeName>
            <fullName evidence="15">FAD synthase</fullName>
        </alternativeName>
    </domain>
</protein>
<accession>A0A259TXZ6</accession>
<keyword evidence="18" id="KW-1185">Reference proteome</keyword>
<organism evidence="17 18">
    <name type="scientific">Rubricoccus marinus</name>
    <dbReference type="NCBI Taxonomy" id="716817"/>
    <lineage>
        <taxon>Bacteria</taxon>
        <taxon>Pseudomonadati</taxon>
        <taxon>Rhodothermota</taxon>
        <taxon>Rhodothermia</taxon>
        <taxon>Rhodothermales</taxon>
        <taxon>Rubricoccaceae</taxon>
        <taxon>Rubricoccus</taxon>
    </lineage>
</organism>
<dbReference type="GO" id="GO:0005524">
    <property type="term" value="F:ATP binding"/>
    <property type="evidence" value="ECO:0007669"/>
    <property type="project" value="UniProtKB-UniRule"/>
</dbReference>
<keyword evidence="5 15" id="KW-0288">FMN</keyword>
<evidence type="ECO:0000256" key="8">
    <source>
        <dbReference type="ARBA" id="ARBA00022741"/>
    </source>
</evidence>
<dbReference type="InterPro" id="IPR023468">
    <property type="entry name" value="Riboflavin_kinase"/>
</dbReference>
<evidence type="ECO:0000259" key="16">
    <source>
        <dbReference type="SMART" id="SM00904"/>
    </source>
</evidence>
<evidence type="ECO:0000256" key="2">
    <source>
        <dbReference type="ARBA" id="ARBA00004726"/>
    </source>
</evidence>
<comment type="pathway">
    <text evidence="3 15">Cofactor biosynthesis; FMN biosynthesis; FMN from riboflavin (ATP route): step 1/1.</text>
</comment>
<feature type="domain" description="Riboflavin kinase" evidence="16">
    <location>
        <begin position="180"/>
        <end position="325"/>
    </location>
</feature>
<dbReference type="InterPro" id="IPR015865">
    <property type="entry name" value="Riboflavin_kinase_bac/euk"/>
</dbReference>
<keyword evidence="9 15" id="KW-0418">Kinase</keyword>
<evidence type="ECO:0000256" key="10">
    <source>
        <dbReference type="ARBA" id="ARBA00022827"/>
    </source>
</evidence>
<dbReference type="Pfam" id="PF01687">
    <property type="entry name" value="Flavokinase"/>
    <property type="match status" value="1"/>
</dbReference>
<comment type="caution">
    <text evidence="17">The sequence shown here is derived from an EMBL/GenBank/DDBJ whole genome shotgun (WGS) entry which is preliminary data.</text>
</comment>
<evidence type="ECO:0000256" key="15">
    <source>
        <dbReference type="PIRNR" id="PIRNR004491"/>
    </source>
</evidence>
<dbReference type="Gene3D" id="3.40.50.620">
    <property type="entry name" value="HUPs"/>
    <property type="match status" value="1"/>
</dbReference>
<dbReference type="GO" id="GO:0006747">
    <property type="term" value="P:FAD biosynthetic process"/>
    <property type="evidence" value="ECO:0007669"/>
    <property type="project" value="UniProtKB-UniRule"/>
</dbReference>
<dbReference type="SUPFAM" id="SSF82114">
    <property type="entry name" value="Riboflavin kinase-like"/>
    <property type="match status" value="1"/>
</dbReference>
<reference evidence="17 18" key="1">
    <citation type="submission" date="2016-11" db="EMBL/GenBank/DDBJ databases">
        <title>Study of marine rhodopsin-containing bacteria.</title>
        <authorList>
            <person name="Yoshizawa S."/>
            <person name="Kumagai Y."/>
            <person name="Kogure K."/>
        </authorList>
    </citation>
    <scope>NUCLEOTIDE SEQUENCE [LARGE SCALE GENOMIC DNA]</scope>
    <source>
        <strain evidence="17 18">SG-29</strain>
    </source>
</reference>
<dbReference type="GO" id="GO:0008531">
    <property type="term" value="F:riboflavin kinase activity"/>
    <property type="evidence" value="ECO:0007669"/>
    <property type="project" value="UniProtKB-UniRule"/>
</dbReference>
<dbReference type="EMBL" id="MQWB01000001">
    <property type="protein sequence ID" value="OZC02566.1"/>
    <property type="molecule type" value="Genomic_DNA"/>
</dbReference>
<keyword evidence="12" id="KW-0511">Multifunctional enzyme</keyword>
<dbReference type="PANTHER" id="PTHR22749:SF6">
    <property type="entry name" value="RIBOFLAVIN KINASE"/>
    <property type="match status" value="1"/>
</dbReference>
<evidence type="ECO:0000256" key="12">
    <source>
        <dbReference type="ARBA" id="ARBA00023268"/>
    </source>
</evidence>
<keyword evidence="7 15" id="KW-0548">Nucleotidyltransferase</keyword>
<dbReference type="InterPro" id="IPR015864">
    <property type="entry name" value="FAD_synthase"/>
</dbReference>
<name>A0A259TXZ6_9BACT</name>
<proteinExistence type="inferred from homology"/>
<evidence type="ECO:0000256" key="6">
    <source>
        <dbReference type="ARBA" id="ARBA00022679"/>
    </source>
</evidence>
<evidence type="ECO:0000313" key="18">
    <source>
        <dbReference type="Proteomes" id="UP000216446"/>
    </source>
</evidence>
<dbReference type="InterPro" id="IPR014729">
    <property type="entry name" value="Rossmann-like_a/b/a_fold"/>
</dbReference>
<evidence type="ECO:0000256" key="3">
    <source>
        <dbReference type="ARBA" id="ARBA00005201"/>
    </source>
</evidence>
<dbReference type="Pfam" id="PF06574">
    <property type="entry name" value="FAD_syn"/>
    <property type="match status" value="1"/>
</dbReference>
<dbReference type="PANTHER" id="PTHR22749">
    <property type="entry name" value="RIBOFLAVIN KINASE/FMN ADENYLYLTRANSFERASE"/>
    <property type="match status" value="1"/>
</dbReference>
<evidence type="ECO:0000256" key="11">
    <source>
        <dbReference type="ARBA" id="ARBA00022840"/>
    </source>
</evidence>
<evidence type="ECO:0000256" key="1">
    <source>
        <dbReference type="ARBA" id="ARBA00002121"/>
    </source>
</evidence>
<sequence length="333" mass="36482">MRIEVGPEISRDDRSVLTTGTFDGVHLGHRAIIRYLVDRAAKMGGVPTLVTFDPHPREVIAGVHVPLLTTMDERAALARALGIERFVVLPFTRDLSNLEPEDYIADVLLGQIGMKEIVVGYDHRFGRRARGDRDLLDALGAEHHFSVDVIPEQIETGVTVSSTEIRQRLATGDVERAAHLLGRPYRFSGTVVHGEGRGRTIGFPTANVQLEHDRKMLPAIGVYAVRASVAGSALAPEASGDNVSARVQAPTVRHGMMNIGKRPTFEVDGAVKAEVHLFETDADLYGRRLSVDVVARIRGEKPFDGPQALVRQLKEDRQRAQWMLVGSPEAGSK</sequence>
<dbReference type="GO" id="GO:0009231">
    <property type="term" value="P:riboflavin biosynthetic process"/>
    <property type="evidence" value="ECO:0007669"/>
    <property type="project" value="InterPro"/>
</dbReference>
<dbReference type="EC" id="2.7.1.26" evidence="15"/>
<comment type="function">
    <text evidence="1">Catalyzes the phosphorylation of riboflavin to FMN followed by the adenylation of FMN to FAD.</text>
</comment>
<keyword evidence="10 15" id="KW-0274">FAD</keyword>
<keyword evidence="6 15" id="KW-0808">Transferase</keyword>
<comment type="catalytic activity">
    <reaction evidence="14 15">
        <text>FMN + ATP + H(+) = FAD + diphosphate</text>
        <dbReference type="Rhea" id="RHEA:17237"/>
        <dbReference type="ChEBI" id="CHEBI:15378"/>
        <dbReference type="ChEBI" id="CHEBI:30616"/>
        <dbReference type="ChEBI" id="CHEBI:33019"/>
        <dbReference type="ChEBI" id="CHEBI:57692"/>
        <dbReference type="ChEBI" id="CHEBI:58210"/>
        <dbReference type="EC" id="2.7.7.2"/>
    </reaction>
</comment>
<evidence type="ECO:0000313" key="17">
    <source>
        <dbReference type="EMBL" id="OZC02566.1"/>
    </source>
</evidence>
<dbReference type="EC" id="2.7.7.2" evidence="15"/>
<keyword evidence="8 15" id="KW-0547">Nucleotide-binding</keyword>